<keyword evidence="1" id="KW-1133">Transmembrane helix</keyword>
<keyword evidence="1" id="KW-0472">Membrane</keyword>
<protein>
    <recommendedName>
        <fullName evidence="4">Transmembrane protein</fullName>
    </recommendedName>
</protein>
<reference evidence="2" key="1">
    <citation type="submission" date="2023-10" db="EMBL/GenBank/DDBJ databases">
        <authorList>
            <person name="Chen Y."/>
            <person name="Shah S."/>
            <person name="Dougan E. K."/>
            <person name="Thang M."/>
            <person name="Chan C."/>
        </authorList>
    </citation>
    <scope>NUCLEOTIDE SEQUENCE [LARGE SCALE GENOMIC DNA]</scope>
</reference>
<accession>A0ABN9VMD6</accession>
<sequence>MASSSMPGAVGEIAYVMHAASVFATDADGVFITVFIWVLFSCILVDTFCGDCGVWYAEAFNLAQSFSGQVVFYCGYFGLVHGVAFTWELSFCIQMRFAMLGDIFNGYCFTRYMVAFTWEPRFFFLPSDSWCPSCGVLHGADSQLVYW</sequence>
<proteinExistence type="predicted"/>
<comment type="caution">
    <text evidence="2">The sequence shown here is derived from an EMBL/GenBank/DDBJ whole genome shotgun (WGS) entry which is preliminary data.</text>
</comment>
<organism evidence="2 3">
    <name type="scientific">Prorocentrum cordatum</name>
    <dbReference type="NCBI Taxonomy" id="2364126"/>
    <lineage>
        <taxon>Eukaryota</taxon>
        <taxon>Sar</taxon>
        <taxon>Alveolata</taxon>
        <taxon>Dinophyceae</taxon>
        <taxon>Prorocentrales</taxon>
        <taxon>Prorocentraceae</taxon>
        <taxon>Prorocentrum</taxon>
    </lineage>
</organism>
<name>A0ABN9VMD6_9DINO</name>
<evidence type="ECO:0000313" key="3">
    <source>
        <dbReference type="Proteomes" id="UP001189429"/>
    </source>
</evidence>
<dbReference type="EMBL" id="CAUYUJ010017256">
    <property type="protein sequence ID" value="CAK0873235.1"/>
    <property type="molecule type" value="Genomic_DNA"/>
</dbReference>
<feature type="transmembrane region" description="Helical" evidence="1">
    <location>
        <begin position="30"/>
        <end position="49"/>
    </location>
</feature>
<evidence type="ECO:0008006" key="4">
    <source>
        <dbReference type="Google" id="ProtNLM"/>
    </source>
</evidence>
<feature type="non-terminal residue" evidence="2">
    <location>
        <position position="147"/>
    </location>
</feature>
<dbReference type="Proteomes" id="UP001189429">
    <property type="component" value="Unassembled WGS sequence"/>
</dbReference>
<evidence type="ECO:0000256" key="1">
    <source>
        <dbReference type="SAM" id="Phobius"/>
    </source>
</evidence>
<evidence type="ECO:0000313" key="2">
    <source>
        <dbReference type="EMBL" id="CAK0873235.1"/>
    </source>
</evidence>
<keyword evidence="3" id="KW-1185">Reference proteome</keyword>
<gene>
    <name evidence="2" type="ORF">PCOR1329_LOCUS58495</name>
</gene>
<keyword evidence="1" id="KW-0812">Transmembrane</keyword>
<feature type="transmembrane region" description="Helical" evidence="1">
    <location>
        <begin position="70"/>
        <end position="87"/>
    </location>
</feature>